<protein>
    <recommendedName>
        <fullName evidence="6">Calcineurin-like phosphoesterase domain-containing protein</fullName>
    </recommendedName>
</protein>
<feature type="chain" id="PRO_5042921909" description="Calcineurin-like phosphoesterase domain-containing protein" evidence="1">
    <location>
        <begin position="20"/>
        <end position="675"/>
    </location>
</feature>
<dbReference type="SUPFAM" id="SSF55816">
    <property type="entry name" value="5'-nucleotidase (syn. UDP-sugar hydrolase), C-terminal domain"/>
    <property type="match status" value="1"/>
</dbReference>
<dbReference type="InterPro" id="IPR053828">
    <property type="entry name" value="Nucleosidase_C"/>
</dbReference>
<dbReference type="SUPFAM" id="SSF56300">
    <property type="entry name" value="Metallo-dependent phosphatases"/>
    <property type="match status" value="1"/>
</dbReference>
<dbReference type="InterPro" id="IPR014485">
    <property type="entry name" value="Pesterase_C1039"/>
</dbReference>
<evidence type="ECO:0000313" key="4">
    <source>
        <dbReference type="EMBL" id="KAK5707612.1"/>
    </source>
</evidence>
<dbReference type="EMBL" id="JAVRQU010000001">
    <property type="protein sequence ID" value="KAK5707612.1"/>
    <property type="molecule type" value="Genomic_DNA"/>
</dbReference>
<dbReference type="PANTHER" id="PTHR11575">
    <property type="entry name" value="5'-NUCLEOTIDASE-RELATED"/>
    <property type="match status" value="1"/>
</dbReference>
<dbReference type="AlphaFoldDB" id="A0AAN7ZQS8"/>
<sequence>MRFPATAIALVGLASTAYACESCEHPEHDVVLTRNVRRMQPDAQNATSLPRAPLSWGMLNVLHTTDTHGWLEGHIKEQNYGADWGDMVSFVADMRKKAAAYDVDLLVVDTGDLHDGAGLSDATSPNGVLSNPIFENIDYDVLTIGNHELYISDISYEHFYNFSRQYGERYVTSNVQIYNPNSAAFEYIGRTHRYFTTPKGLRIMAFGVLYDFTGNSNASKVIPAAEMVNQTWFQNALHTSEPIDMFLLIGHNPVSLSDKSNTLDTVFNAIRAVHPDLPVQMFGGHSHIRNFAVYDEAATALESGRYCETLGWLSMSGIKSSNYTGCANPVGVPNPTMPARKINATLAANASIPTNSSSSSLLYSRRYLDWNRKTFEFHAAGSQVRAFDTPKGLSVTSNITTTRHELNLTTLYGCAPQTWCISCAPFLSNTSIYTVLTEALSATIINQTRANNSRIIVLNTGSVRFDLIQGPFTFDDSFIVSPFTDAFQYIADVPYELASQVLPALNAGAFEKRSLKARDFGFYNPSLPERDDCVDPAVHTTVHGGLAKRTQGRVIRRQNFNPTPGYTTTDDFGTDGDDTIHSKIPYYSTPNDFQANGTFPADGSLPETVDLIFLDFIAEDVVDALAAAGANYTEADVSYYLPKTFTTNSYLPLYAQQASAWQADVPNCPIGAGVV</sequence>
<feature type="signal peptide" evidence="1">
    <location>
        <begin position="1"/>
        <end position="19"/>
    </location>
</feature>
<proteinExistence type="predicted"/>
<name>A0AAN7ZQS8_9PEZI</name>
<dbReference type="GO" id="GO:0046872">
    <property type="term" value="F:metal ion binding"/>
    <property type="evidence" value="ECO:0007669"/>
    <property type="project" value="InterPro"/>
</dbReference>
<evidence type="ECO:0000256" key="1">
    <source>
        <dbReference type="SAM" id="SignalP"/>
    </source>
</evidence>
<keyword evidence="1" id="KW-0732">Signal</keyword>
<dbReference type="InterPro" id="IPR004843">
    <property type="entry name" value="Calcineurin-like_PHP"/>
</dbReference>
<evidence type="ECO:0000313" key="5">
    <source>
        <dbReference type="Proteomes" id="UP001310594"/>
    </source>
</evidence>
<evidence type="ECO:0008006" key="6">
    <source>
        <dbReference type="Google" id="ProtNLM"/>
    </source>
</evidence>
<dbReference type="Pfam" id="PF00149">
    <property type="entry name" value="Metallophos"/>
    <property type="match status" value="1"/>
</dbReference>
<evidence type="ECO:0000259" key="2">
    <source>
        <dbReference type="Pfam" id="PF00149"/>
    </source>
</evidence>
<dbReference type="Pfam" id="PF21953">
    <property type="entry name" value="NadN_nucleosid_C"/>
    <property type="match status" value="1"/>
</dbReference>
<dbReference type="Gene3D" id="3.60.21.10">
    <property type="match status" value="1"/>
</dbReference>
<dbReference type="InterPro" id="IPR029052">
    <property type="entry name" value="Metallo-depent_PP-like"/>
</dbReference>
<gene>
    <name evidence="4" type="ORF">LTR97_000150</name>
</gene>
<accession>A0AAN7ZQS8</accession>
<dbReference type="InterPro" id="IPR006179">
    <property type="entry name" value="5_nucleotidase/apyrase"/>
</dbReference>
<evidence type="ECO:0000259" key="3">
    <source>
        <dbReference type="Pfam" id="PF21953"/>
    </source>
</evidence>
<dbReference type="GO" id="GO:0005829">
    <property type="term" value="C:cytosol"/>
    <property type="evidence" value="ECO:0007669"/>
    <property type="project" value="TreeGrafter"/>
</dbReference>
<dbReference type="InterPro" id="IPR036907">
    <property type="entry name" value="5'-Nucleotdase_C_sf"/>
</dbReference>
<dbReference type="Proteomes" id="UP001310594">
    <property type="component" value="Unassembled WGS sequence"/>
</dbReference>
<comment type="caution">
    <text evidence="4">The sequence shown here is derived from an EMBL/GenBank/DDBJ whole genome shotgun (WGS) entry which is preliminary data.</text>
</comment>
<dbReference type="GO" id="GO:0000166">
    <property type="term" value="F:nucleotide binding"/>
    <property type="evidence" value="ECO:0007669"/>
    <property type="project" value="InterPro"/>
</dbReference>
<dbReference type="GO" id="GO:0016788">
    <property type="term" value="F:hydrolase activity, acting on ester bonds"/>
    <property type="evidence" value="ECO:0007669"/>
    <property type="project" value="InterPro"/>
</dbReference>
<dbReference type="PIRSF" id="PIRSF017316">
    <property type="entry name" value="Pesterase_C1039"/>
    <property type="match status" value="1"/>
</dbReference>
<feature type="domain" description="Calcineurin-like phosphoesterase" evidence="2">
    <location>
        <begin position="60"/>
        <end position="288"/>
    </location>
</feature>
<dbReference type="PROSITE" id="PS00785">
    <property type="entry name" value="5_NUCLEOTIDASE_1"/>
    <property type="match status" value="1"/>
</dbReference>
<dbReference type="GO" id="GO:0009166">
    <property type="term" value="P:nucleotide catabolic process"/>
    <property type="evidence" value="ECO:0007669"/>
    <property type="project" value="InterPro"/>
</dbReference>
<dbReference type="InterPro" id="IPR006146">
    <property type="entry name" value="5'-Nucleotdase_CS"/>
</dbReference>
<feature type="domain" description="Putative 5'-nucleotidase C-terminal" evidence="3">
    <location>
        <begin position="418"/>
        <end position="622"/>
    </location>
</feature>
<dbReference type="Gene3D" id="3.90.780.10">
    <property type="entry name" value="5'-Nucleotidase, C-terminal domain"/>
    <property type="match status" value="2"/>
</dbReference>
<dbReference type="PROSITE" id="PS51257">
    <property type="entry name" value="PROKAR_LIPOPROTEIN"/>
    <property type="match status" value="1"/>
</dbReference>
<dbReference type="PANTHER" id="PTHR11575:SF22">
    <property type="entry name" value="ADL392WP"/>
    <property type="match status" value="1"/>
</dbReference>
<organism evidence="4 5">
    <name type="scientific">Elasticomyces elasticus</name>
    <dbReference type="NCBI Taxonomy" id="574655"/>
    <lineage>
        <taxon>Eukaryota</taxon>
        <taxon>Fungi</taxon>
        <taxon>Dikarya</taxon>
        <taxon>Ascomycota</taxon>
        <taxon>Pezizomycotina</taxon>
        <taxon>Dothideomycetes</taxon>
        <taxon>Dothideomycetidae</taxon>
        <taxon>Mycosphaerellales</taxon>
        <taxon>Teratosphaeriaceae</taxon>
        <taxon>Elasticomyces</taxon>
    </lineage>
</organism>
<reference evidence="4" key="1">
    <citation type="submission" date="2023-08" db="EMBL/GenBank/DDBJ databases">
        <title>Black Yeasts Isolated from many extreme environments.</title>
        <authorList>
            <person name="Coleine C."/>
            <person name="Stajich J.E."/>
            <person name="Selbmann L."/>
        </authorList>
    </citation>
    <scope>NUCLEOTIDE SEQUENCE</scope>
    <source>
        <strain evidence="4">CCFEE 5810</strain>
    </source>
</reference>